<feature type="compositionally biased region" description="Acidic residues" evidence="1">
    <location>
        <begin position="154"/>
        <end position="163"/>
    </location>
</feature>
<evidence type="ECO:0000313" key="2">
    <source>
        <dbReference type="EMBL" id="CAD8594602.1"/>
    </source>
</evidence>
<protein>
    <submittedName>
        <fullName evidence="2">Uncharacterized protein</fullName>
    </submittedName>
</protein>
<sequence>VGATKRGWDAFGSILGMRRGDADAPNDAKRPRRPSDPAKPAEPAEPVAEEAAIGSDLPESYSQIDGSFLEAIGEEERARLREHYRAVAANRGATSAATIELEGHDAGEARPEEEVGGDAAGEDVVVALVTDADVDAFRAALAACIEGSDVEADVDADVDDDVDADVRPPGRSGTSPVDVDVVGDALAAQCEAQCEAHHLESAVRLMRCGKAWAERRGPGSAWAVAFERARVQVAAAVRREYDGAELFLGGS</sequence>
<organism evidence="2">
    <name type="scientific">Micromonas pusilla</name>
    <name type="common">Picoplanktonic green alga</name>
    <name type="synonym">Chromulina pusilla</name>
    <dbReference type="NCBI Taxonomy" id="38833"/>
    <lineage>
        <taxon>Eukaryota</taxon>
        <taxon>Viridiplantae</taxon>
        <taxon>Chlorophyta</taxon>
        <taxon>Mamiellophyceae</taxon>
        <taxon>Mamiellales</taxon>
        <taxon>Mamiellaceae</taxon>
        <taxon>Micromonas</taxon>
    </lineage>
</organism>
<dbReference type="EMBL" id="HBEV01015446">
    <property type="protein sequence ID" value="CAD8594602.1"/>
    <property type="molecule type" value="Transcribed_RNA"/>
</dbReference>
<feature type="non-terminal residue" evidence="2">
    <location>
        <position position="1"/>
    </location>
</feature>
<name>A0A7S0KW39_MICPS</name>
<dbReference type="AlphaFoldDB" id="A0A7S0KW39"/>
<reference evidence="2" key="1">
    <citation type="submission" date="2021-01" db="EMBL/GenBank/DDBJ databases">
        <authorList>
            <person name="Corre E."/>
            <person name="Pelletier E."/>
            <person name="Niang G."/>
            <person name="Scheremetjew M."/>
            <person name="Finn R."/>
            <person name="Kale V."/>
            <person name="Holt S."/>
            <person name="Cochrane G."/>
            <person name="Meng A."/>
            <person name="Brown T."/>
            <person name="Cohen L."/>
        </authorList>
    </citation>
    <scope>NUCLEOTIDE SEQUENCE</scope>
    <source>
        <strain evidence="2">CCMP494</strain>
    </source>
</reference>
<gene>
    <name evidence="2" type="ORF">MSP1404_LOCUS12007</name>
</gene>
<proteinExistence type="predicted"/>
<feature type="region of interest" description="Disordered" evidence="1">
    <location>
        <begin position="154"/>
        <end position="177"/>
    </location>
</feature>
<feature type="region of interest" description="Disordered" evidence="1">
    <location>
        <begin position="15"/>
        <end position="60"/>
    </location>
</feature>
<evidence type="ECO:0000256" key="1">
    <source>
        <dbReference type="SAM" id="MobiDB-lite"/>
    </source>
</evidence>
<accession>A0A7S0KW39</accession>
<feature type="compositionally biased region" description="Basic and acidic residues" evidence="1">
    <location>
        <begin position="18"/>
        <end position="36"/>
    </location>
</feature>